<proteinExistence type="predicted"/>
<gene>
    <name evidence="1" type="ORF">O6H91_07G059400</name>
</gene>
<organism evidence="1 2">
    <name type="scientific">Diphasiastrum complanatum</name>
    <name type="common">Issler's clubmoss</name>
    <name type="synonym">Lycopodium complanatum</name>
    <dbReference type="NCBI Taxonomy" id="34168"/>
    <lineage>
        <taxon>Eukaryota</taxon>
        <taxon>Viridiplantae</taxon>
        <taxon>Streptophyta</taxon>
        <taxon>Embryophyta</taxon>
        <taxon>Tracheophyta</taxon>
        <taxon>Lycopodiopsida</taxon>
        <taxon>Lycopodiales</taxon>
        <taxon>Lycopodiaceae</taxon>
        <taxon>Lycopodioideae</taxon>
        <taxon>Diphasiastrum</taxon>
    </lineage>
</organism>
<comment type="caution">
    <text evidence="1">The sequence shown here is derived from an EMBL/GenBank/DDBJ whole genome shotgun (WGS) entry which is preliminary data.</text>
</comment>
<protein>
    <submittedName>
        <fullName evidence="1">Uncharacterized protein</fullName>
    </submittedName>
</protein>
<reference evidence="2" key="1">
    <citation type="journal article" date="2024" name="Proc. Natl. Acad. Sci. U.S.A.">
        <title>Extraordinary preservation of gene collinearity over three hundred million years revealed in homosporous lycophytes.</title>
        <authorList>
            <person name="Li C."/>
            <person name="Wickell D."/>
            <person name="Kuo L.Y."/>
            <person name="Chen X."/>
            <person name="Nie B."/>
            <person name="Liao X."/>
            <person name="Peng D."/>
            <person name="Ji J."/>
            <person name="Jenkins J."/>
            <person name="Williams M."/>
            <person name="Shu S."/>
            <person name="Plott C."/>
            <person name="Barry K."/>
            <person name="Rajasekar S."/>
            <person name="Grimwood J."/>
            <person name="Han X."/>
            <person name="Sun S."/>
            <person name="Hou Z."/>
            <person name="He W."/>
            <person name="Dai G."/>
            <person name="Sun C."/>
            <person name="Schmutz J."/>
            <person name="Leebens-Mack J.H."/>
            <person name="Li F.W."/>
            <person name="Wang L."/>
        </authorList>
    </citation>
    <scope>NUCLEOTIDE SEQUENCE [LARGE SCALE GENOMIC DNA]</scope>
    <source>
        <strain evidence="2">cv. PW_Plant_1</strain>
    </source>
</reference>
<evidence type="ECO:0000313" key="1">
    <source>
        <dbReference type="EMBL" id="KAJ7549592.1"/>
    </source>
</evidence>
<evidence type="ECO:0000313" key="2">
    <source>
        <dbReference type="Proteomes" id="UP001162992"/>
    </source>
</evidence>
<sequence>METGFHGNVPMLKSRSDASHVVFRRRELSPSSMRVNSFRTTIRSLQLDHSQSFWSLLSWFVGLTLLMVVPTFRLLYVKATDDKPQHQLVFQPLVVSVGVWTSIVSFLFLRHAIRQHGLRGVLFLDSIAEEAVEVRKDYDIAIEQGATLLAKIFLPAFALFLVQKTWFFTHIKLQPLPFGFNSQVADLAVVIGASTFSWIFQTTTYLYTCVLFWTVCFLQELKMKQFKESLGKRLSPELYYHQYVKILQGLQTTSRRFRQFLALTGAIIVFGALASMYAIVGARRTGFNIFMAGELLVLNMVNLTGIGLCLRSASRLAHFHRRIVKAACSMHALGTFSSAIQPATPCLRADLSVDIVQRLEMLISTQDAWCRRAALVSFLSSTNAGISVYGFVLDRFFVHTSIGALLTTTWFILGQSLG</sequence>
<accession>A0ACC2D5V9</accession>
<dbReference type="EMBL" id="CM055098">
    <property type="protein sequence ID" value="KAJ7549592.1"/>
    <property type="molecule type" value="Genomic_DNA"/>
</dbReference>
<keyword evidence="2" id="KW-1185">Reference proteome</keyword>
<dbReference type="Proteomes" id="UP001162992">
    <property type="component" value="Chromosome 7"/>
</dbReference>
<name>A0ACC2D5V9_DIPCM</name>